<sequence length="356" mass="41651">MDDCVVNFPGDIANEILLRCPVKSILRFKCVCKNWYALIKTPDFVQQHLKKNRSPPNRLIYDYDKGDVDDDDDYCGPMTLISEENSQTFLGMKYLKGYVDGLFLMYGQINSATSCALWNPATREVRYLPSPIIEYSPSFGLGVDPLTNDYKVVYFLDYEATVYSCRRDSWRVFKIEDFDKPPPFDKEVRRTYGNAYLNENYYWLLLENKISTILLFNFGREMFEEIEGPDPDNSEYPFVFHYGMMLFDDSISILNTSSKVDEKSYYDLWVMIQPGVWNRLITFQCFLDIISSYDSSLIFVTRASRLFSYNVRTNKTRHLGFQYSRLNDGATFGDGGCEVFYYKESLITIKQQELDH</sequence>
<dbReference type="InterPro" id="IPR036047">
    <property type="entry name" value="F-box-like_dom_sf"/>
</dbReference>
<dbReference type="InterPro" id="IPR017451">
    <property type="entry name" value="F-box-assoc_interact_dom"/>
</dbReference>
<dbReference type="Pfam" id="PF00646">
    <property type="entry name" value="F-box"/>
    <property type="match status" value="1"/>
</dbReference>
<dbReference type="Gene3D" id="1.20.1280.50">
    <property type="match status" value="1"/>
</dbReference>
<gene>
    <name evidence="2" type="ORF">KY290_022753</name>
</gene>
<reference evidence="2 3" key="1">
    <citation type="journal article" date="2021" name="bioRxiv">
        <title>Chromosome-scale and haplotype-resolved genome assembly of a tetraploid potato cultivar.</title>
        <authorList>
            <person name="Sun H."/>
            <person name="Jiao W.-B."/>
            <person name="Krause K."/>
            <person name="Campoy J.A."/>
            <person name="Goel M."/>
            <person name="Folz-Donahue K."/>
            <person name="Kukat C."/>
            <person name="Huettel B."/>
            <person name="Schneeberger K."/>
        </authorList>
    </citation>
    <scope>NUCLEOTIDE SEQUENCE [LARGE SCALE GENOMIC DNA]</scope>
    <source>
        <strain evidence="2">SolTubOtavaFocal</strain>
        <tissue evidence="2">Leaves</tissue>
    </source>
</reference>
<dbReference type="NCBIfam" id="TIGR01640">
    <property type="entry name" value="F_box_assoc_1"/>
    <property type="match status" value="1"/>
</dbReference>
<dbReference type="InterPro" id="IPR050796">
    <property type="entry name" value="SCF_F-box_component"/>
</dbReference>
<dbReference type="CDD" id="cd22157">
    <property type="entry name" value="F-box_AtFBW1-like"/>
    <property type="match status" value="1"/>
</dbReference>
<evidence type="ECO:0000313" key="2">
    <source>
        <dbReference type="EMBL" id="KAH0759260.1"/>
    </source>
</evidence>
<dbReference type="Proteomes" id="UP000826656">
    <property type="component" value="Unassembled WGS sequence"/>
</dbReference>
<evidence type="ECO:0000259" key="1">
    <source>
        <dbReference type="PROSITE" id="PS50181"/>
    </source>
</evidence>
<accession>A0ABQ7V5A2</accession>
<dbReference type="EMBL" id="JAIVGD010000015">
    <property type="protein sequence ID" value="KAH0759260.1"/>
    <property type="molecule type" value="Genomic_DNA"/>
</dbReference>
<name>A0ABQ7V5A2_SOLTU</name>
<dbReference type="PROSITE" id="PS50181">
    <property type="entry name" value="FBOX"/>
    <property type="match status" value="1"/>
</dbReference>
<dbReference type="SMART" id="SM00256">
    <property type="entry name" value="FBOX"/>
    <property type="match status" value="1"/>
</dbReference>
<dbReference type="PANTHER" id="PTHR31672:SF13">
    <property type="entry name" value="F-BOX PROTEIN CPR30-LIKE"/>
    <property type="match status" value="1"/>
</dbReference>
<dbReference type="Pfam" id="PF07734">
    <property type="entry name" value="FBA_1"/>
    <property type="match status" value="1"/>
</dbReference>
<keyword evidence="3" id="KW-1185">Reference proteome</keyword>
<feature type="domain" description="F-box" evidence="1">
    <location>
        <begin position="2"/>
        <end position="49"/>
    </location>
</feature>
<proteinExistence type="predicted"/>
<dbReference type="InterPro" id="IPR001810">
    <property type="entry name" value="F-box_dom"/>
</dbReference>
<dbReference type="InterPro" id="IPR006527">
    <property type="entry name" value="F-box-assoc_dom_typ1"/>
</dbReference>
<organism evidence="2 3">
    <name type="scientific">Solanum tuberosum</name>
    <name type="common">Potato</name>
    <dbReference type="NCBI Taxonomy" id="4113"/>
    <lineage>
        <taxon>Eukaryota</taxon>
        <taxon>Viridiplantae</taxon>
        <taxon>Streptophyta</taxon>
        <taxon>Embryophyta</taxon>
        <taxon>Tracheophyta</taxon>
        <taxon>Spermatophyta</taxon>
        <taxon>Magnoliopsida</taxon>
        <taxon>eudicotyledons</taxon>
        <taxon>Gunneridae</taxon>
        <taxon>Pentapetalae</taxon>
        <taxon>asterids</taxon>
        <taxon>lamiids</taxon>
        <taxon>Solanales</taxon>
        <taxon>Solanaceae</taxon>
        <taxon>Solanoideae</taxon>
        <taxon>Solaneae</taxon>
        <taxon>Solanum</taxon>
    </lineage>
</organism>
<dbReference type="SUPFAM" id="SSF81383">
    <property type="entry name" value="F-box domain"/>
    <property type="match status" value="1"/>
</dbReference>
<evidence type="ECO:0000313" key="3">
    <source>
        <dbReference type="Proteomes" id="UP000826656"/>
    </source>
</evidence>
<dbReference type="PANTHER" id="PTHR31672">
    <property type="entry name" value="BNACNNG10540D PROTEIN"/>
    <property type="match status" value="1"/>
</dbReference>
<protein>
    <recommendedName>
        <fullName evidence="1">F-box domain-containing protein</fullName>
    </recommendedName>
</protein>
<comment type="caution">
    <text evidence="2">The sequence shown here is derived from an EMBL/GenBank/DDBJ whole genome shotgun (WGS) entry which is preliminary data.</text>
</comment>